<feature type="transmembrane region" description="Helical" evidence="1">
    <location>
        <begin position="322"/>
        <end position="343"/>
    </location>
</feature>
<dbReference type="Pfam" id="PF01970">
    <property type="entry name" value="TctA"/>
    <property type="match status" value="1"/>
</dbReference>
<dbReference type="OrthoDB" id="9791872at2"/>
<feature type="transmembrane region" description="Helical" evidence="1">
    <location>
        <begin position="113"/>
        <end position="135"/>
    </location>
</feature>
<organism evidence="3 4">
    <name type="scientific">Chelatococcus asaccharovorans</name>
    <dbReference type="NCBI Taxonomy" id="28210"/>
    <lineage>
        <taxon>Bacteria</taxon>
        <taxon>Pseudomonadati</taxon>
        <taxon>Pseudomonadota</taxon>
        <taxon>Alphaproteobacteria</taxon>
        <taxon>Hyphomicrobiales</taxon>
        <taxon>Chelatococcaceae</taxon>
        <taxon>Chelatococcus</taxon>
    </lineage>
</organism>
<gene>
    <name evidence="3" type="ORF">C7450_103505</name>
</gene>
<comment type="caution">
    <text evidence="3">The sequence shown here is derived from an EMBL/GenBank/DDBJ whole genome shotgun (WGS) entry which is preliminary data.</text>
</comment>
<accession>A0A2V3UBU2</accession>
<feature type="transmembrane region" description="Helical" evidence="1">
    <location>
        <begin position="170"/>
        <end position="188"/>
    </location>
</feature>
<feature type="transmembrane region" description="Helical" evidence="1">
    <location>
        <begin position="355"/>
        <end position="378"/>
    </location>
</feature>
<evidence type="ECO:0000256" key="1">
    <source>
        <dbReference type="SAM" id="Phobius"/>
    </source>
</evidence>
<keyword evidence="1" id="KW-0472">Membrane</keyword>
<protein>
    <submittedName>
        <fullName evidence="3">TctA family transporter</fullName>
    </submittedName>
</protein>
<feature type="transmembrane region" description="Helical" evidence="1">
    <location>
        <begin position="200"/>
        <end position="221"/>
    </location>
</feature>
<dbReference type="PANTHER" id="PTHR35342">
    <property type="entry name" value="TRICARBOXYLIC TRANSPORT PROTEIN"/>
    <property type="match status" value="1"/>
</dbReference>
<dbReference type="Proteomes" id="UP000248021">
    <property type="component" value="Unassembled WGS sequence"/>
</dbReference>
<keyword evidence="1" id="KW-1133">Transmembrane helix</keyword>
<reference evidence="3 4" key="1">
    <citation type="submission" date="2018-05" db="EMBL/GenBank/DDBJ databases">
        <title>Genomic Encyclopedia of Type Strains, Phase IV (KMG-IV): sequencing the most valuable type-strain genomes for metagenomic binning, comparative biology and taxonomic classification.</title>
        <authorList>
            <person name="Goeker M."/>
        </authorList>
    </citation>
    <scope>NUCLEOTIDE SEQUENCE [LARGE SCALE GENOMIC DNA]</scope>
    <source>
        <strain evidence="3 4">DSM 6462</strain>
    </source>
</reference>
<keyword evidence="4" id="KW-1185">Reference proteome</keyword>
<dbReference type="PANTHER" id="PTHR35342:SF5">
    <property type="entry name" value="TRICARBOXYLIC TRANSPORT PROTEIN"/>
    <property type="match status" value="1"/>
</dbReference>
<evidence type="ECO:0000313" key="3">
    <source>
        <dbReference type="EMBL" id="PXW61983.1"/>
    </source>
</evidence>
<evidence type="ECO:0000313" key="4">
    <source>
        <dbReference type="Proteomes" id="UP000248021"/>
    </source>
</evidence>
<proteinExistence type="predicted"/>
<feature type="domain" description="DUF112" evidence="2">
    <location>
        <begin position="20"/>
        <end position="438"/>
    </location>
</feature>
<feature type="transmembrane region" description="Helical" evidence="1">
    <location>
        <begin position="147"/>
        <end position="164"/>
    </location>
</feature>
<name>A0A2V3UBU2_9HYPH</name>
<feature type="transmembrane region" description="Helical" evidence="1">
    <location>
        <begin position="465"/>
        <end position="491"/>
    </location>
</feature>
<feature type="transmembrane region" description="Helical" evidence="1">
    <location>
        <begin position="390"/>
        <end position="408"/>
    </location>
</feature>
<feature type="transmembrane region" description="Helical" evidence="1">
    <location>
        <begin position="414"/>
        <end position="444"/>
    </location>
</feature>
<dbReference type="RefSeq" id="WP_110374248.1">
    <property type="nucleotide sequence ID" value="NZ_JAHBRY010000001.1"/>
</dbReference>
<dbReference type="AlphaFoldDB" id="A0A2V3UBU2"/>
<feature type="transmembrane region" description="Helical" evidence="1">
    <location>
        <begin position="260"/>
        <end position="282"/>
    </location>
</feature>
<dbReference type="InterPro" id="IPR002823">
    <property type="entry name" value="DUF112_TM"/>
</dbReference>
<dbReference type="EMBL" id="QJJK01000003">
    <property type="protein sequence ID" value="PXW61983.1"/>
    <property type="molecule type" value="Genomic_DNA"/>
</dbReference>
<keyword evidence="1" id="KW-0812">Transmembrane</keyword>
<evidence type="ECO:0000259" key="2">
    <source>
        <dbReference type="Pfam" id="PF01970"/>
    </source>
</evidence>
<sequence length="501" mass="51853">MTLIDNLLVGFAVALQPSNLALAFVGCLVGTLIGVLPGLGPLATLAILLPITFHFPAESALIMLAGIYYGAQYGGSTTAILVNLPGESSAAVTCIDGHQMARQGRAGVALATAAYASFAAGTIATLIIATLSLPLSQLALMFGPADYFALMLFGLVGATALSSGSMMKSVGMVLVGILLGLVGLDINSGVQRYTFGLPPLMGGISFVALAIGLFGIADIMANLTKGPPSESAAAAKISSIWPSRSDVRAAWAPALRGTGIGALLGILPGGGALLSSFAAYAVEKKVSRHPERFGRGAIEGVAAPEAANNAGAQTSFIPMLTLGIPSNAIMAVMVGALMMQGISPGPQVMTTRPDLVWGLIASMWVGNVMLLVINLPLIGLWVRLLAIPHATLFPAILLFCCIGAYGVGNSTFDVMLAAGFGAFGFLLLRYGCPVAPLIMGFILGPMLEENFRRAMIIARGDLTIFAVRPISACFLLATLLLIASFVAPNIWRRRDEIFSED</sequence>